<proteinExistence type="predicted"/>
<evidence type="ECO:0000313" key="2">
    <source>
        <dbReference type="EMBL" id="SMQ55982.1"/>
    </source>
</evidence>
<sequence length="413" mass="45609">MFESIAKLISTDSISRTHEKHTLGTLVKSISVDQASDRPSGPFDPIEGRVRLKYIAPKPKEGRNEAPAVEELVGPLEVKLVLDGCLVVKLSGYCDQCYIRHDAQYHGGFKRHKMEKQIVHLRNSPIRIQDRATLDLEFETFYPGGPQPRGIALADRVPQESAPPPSFNYIVHHGQDRNAAVMEYRLTAVIDIPLAVSVTGEFKEFRRAFFADEARSLLLQTHGTEAVKKIESDGGLARQTPPPAQYSRYSQPAPVSLPVALATESQSFLQTMSVSSWDLVSDQQQAQSLKLTLRGSKPVYVFHIACDKVPKHLSVGSPIQFQITVRPDTAASTVSDTLPIELNSFTLAMARQGEHRIIRSPSDVCRLNSTITPTGSFSSTNGWSKSFTTSPVTFAEVDRPISSCELRESRNPG</sequence>
<accession>A0A1X7S8H8</accession>
<dbReference type="Proteomes" id="UP000215127">
    <property type="component" value="Chromosome 12"/>
</dbReference>
<feature type="region of interest" description="Disordered" evidence="1">
    <location>
        <begin position="229"/>
        <end position="248"/>
    </location>
</feature>
<gene>
    <name evidence="2" type="ORF">ZT3D7_G11137</name>
</gene>
<name>A0A1X7S8H8_ZYMT9</name>
<evidence type="ECO:0000313" key="3">
    <source>
        <dbReference type="Proteomes" id="UP000215127"/>
    </source>
</evidence>
<keyword evidence="3" id="KW-1185">Reference proteome</keyword>
<protein>
    <submittedName>
        <fullName evidence="2">Uncharacterized protein</fullName>
    </submittedName>
</protein>
<organism evidence="2 3">
    <name type="scientific">Zymoseptoria tritici (strain ST99CH_3D7)</name>
    <dbReference type="NCBI Taxonomy" id="1276538"/>
    <lineage>
        <taxon>Eukaryota</taxon>
        <taxon>Fungi</taxon>
        <taxon>Dikarya</taxon>
        <taxon>Ascomycota</taxon>
        <taxon>Pezizomycotina</taxon>
        <taxon>Dothideomycetes</taxon>
        <taxon>Dothideomycetidae</taxon>
        <taxon>Mycosphaerellales</taxon>
        <taxon>Mycosphaerellaceae</taxon>
        <taxon>Zymoseptoria</taxon>
    </lineage>
</organism>
<reference evidence="2 3" key="1">
    <citation type="submission" date="2016-06" db="EMBL/GenBank/DDBJ databases">
        <authorList>
            <person name="Kjaerup R.B."/>
            <person name="Dalgaard T.S."/>
            <person name="Juul-Madsen H.R."/>
        </authorList>
    </citation>
    <scope>NUCLEOTIDE SEQUENCE [LARGE SCALE GENOMIC DNA]</scope>
</reference>
<dbReference type="EMBL" id="LT853703">
    <property type="protein sequence ID" value="SMQ55982.1"/>
    <property type="molecule type" value="Genomic_DNA"/>
</dbReference>
<evidence type="ECO:0000256" key="1">
    <source>
        <dbReference type="SAM" id="MobiDB-lite"/>
    </source>
</evidence>
<dbReference type="AlphaFoldDB" id="A0A1X7S8H8"/>